<dbReference type="PANTHER" id="PTHR10270:SF161">
    <property type="entry name" value="SEX-DETERMINING REGION Y PROTEIN"/>
    <property type="match status" value="1"/>
</dbReference>
<keyword evidence="1 3" id="KW-0238">DNA-binding</keyword>
<evidence type="ECO:0000313" key="5">
    <source>
        <dbReference type="EMBL" id="CAG8819122.1"/>
    </source>
</evidence>
<keyword evidence="3" id="KW-0539">Nucleus</keyword>
<feature type="non-terminal residue" evidence="5">
    <location>
        <position position="188"/>
    </location>
</feature>
<feature type="DNA-binding region" description="HMG box" evidence="3">
    <location>
        <begin position="59"/>
        <end position="127"/>
    </location>
</feature>
<keyword evidence="6" id="KW-1185">Reference proteome</keyword>
<gene>
    <name evidence="5" type="ORF">GMARGA_LOCUS27225</name>
</gene>
<comment type="caution">
    <text evidence="5">The sequence shown here is derived from an EMBL/GenBank/DDBJ whole genome shotgun (WGS) entry which is preliminary data.</text>
</comment>
<proteinExistence type="predicted"/>
<sequence length="188" mass="22236">MNEHFKKSCHMFMLNKINDLNASILNHSYKINDCDTLILKNETIKARKRTPRQDKVNRVSRPPNTFILYRKDKQFDIKTQNKNLTNAQISKVISRMWKNEKKEIILYCEKLADSIKLKHMQNYPNYIYKPKKRTKDTSKNSLKMISAKTSLTLLLPREEFTDLSLSVISQILYQTYSNDISYFSDIST</sequence>
<dbReference type="InterPro" id="IPR036910">
    <property type="entry name" value="HMG_box_dom_sf"/>
</dbReference>
<evidence type="ECO:0000259" key="4">
    <source>
        <dbReference type="PROSITE" id="PS50118"/>
    </source>
</evidence>
<evidence type="ECO:0000256" key="3">
    <source>
        <dbReference type="PROSITE-ProRule" id="PRU00267"/>
    </source>
</evidence>
<reference evidence="5 6" key="1">
    <citation type="submission" date="2021-06" db="EMBL/GenBank/DDBJ databases">
        <authorList>
            <person name="Kallberg Y."/>
            <person name="Tangrot J."/>
            <person name="Rosling A."/>
        </authorList>
    </citation>
    <scope>NUCLEOTIDE SEQUENCE [LARGE SCALE GENOMIC DNA]</scope>
    <source>
        <strain evidence="5 6">120-4 pot B 10/14</strain>
    </source>
</reference>
<dbReference type="PROSITE" id="PS50118">
    <property type="entry name" value="HMG_BOX_2"/>
    <property type="match status" value="1"/>
</dbReference>
<evidence type="ECO:0000313" key="6">
    <source>
        <dbReference type="Proteomes" id="UP000789901"/>
    </source>
</evidence>
<dbReference type="InterPro" id="IPR050140">
    <property type="entry name" value="SRY-related_HMG-box_TF-like"/>
</dbReference>
<dbReference type="Pfam" id="PF00505">
    <property type="entry name" value="HMG_box"/>
    <property type="match status" value="1"/>
</dbReference>
<dbReference type="InterPro" id="IPR009071">
    <property type="entry name" value="HMG_box_dom"/>
</dbReference>
<name>A0ABN7W7D7_GIGMA</name>
<dbReference type="CDD" id="cd01389">
    <property type="entry name" value="HMG-box_ROX1-like"/>
    <property type="match status" value="1"/>
</dbReference>
<dbReference type="Proteomes" id="UP000789901">
    <property type="component" value="Unassembled WGS sequence"/>
</dbReference>
<keyword evidence="2" id="KW-0804">Transcription</keyword>
<dbReference type="SMART" id="SM00398">
    <property type="entry name" value="HMG"/>
    <property type="match status" value="1"/>
</dbReference>
<dbReference type="SUPFAM" id="SSF47095">
    <property type="entry name" value="HMG-box"/>
    <property type="match status" value="1"/>
</dbReference>
<dbReference type="EMBL" id="CAJVQB010033009">
    <property type="protein sequence ID" value="CAG8819122.1"/>
    <property type="molecule type" value="Genomic_DNA"/>
</dbReference>
<dbReference type="Gene3D" id="1.10.30.10">
    <property type="entry name" value="High mobility group box domain"/>
    <property type="match status" value="1"/>
</dbReference>
<evidence type="ECO:0000256" key="2">
    <source>
        <dbReference type="ARBA" id="ARBA00023163"/>
    </source>
</evidence>
<accession>A0ABN7W7D7</accession>
<organism evidence="5 6">
    <name type="scientific">Gigaspora margarita</name>
    <dbReference type="NCBI Taxonomy" id="4874"/>
    <lineage>
        <taxon>Eukaryota</taxon>
        <taxon>Fungi</taxon>
        <taxon>Fungi incertae sedis</taxon>
        <taxon>Mucoromycota</taxon>
        <taxon>Glomeromycotina</taxon>
        <taxon>Glomeromycetes</taxon>
        <taxon>Diversisporales</taxon>
        <taxon>Gigasporaceae</taxon>
        <taxon>Gigaspora</taxon>
    </lineage>
</organism>
<dbReference type="PANTHER" id="PTHR10270">
    <property type="entry name" value="SOX TRANSCRIPTION FACTOR"/>
    <property type="match status" value="1"/>
</dbReference>
<protein>
    <submittedName>
        <fullName evidence="5">3366_t:CDS:1</fullName>
    </submittedName>
</protein>
<feature type="domain" description="HMG box" evidence="4">
    <location>
        <begin position="59"/>
        <end position="127"/>
    </location>
</feature>
<evidence type="ECO:0000256" key="1">
    <source>
        <dbReference type="ARBA" id="ARBA00023125"/>
    </source>
</evidence>